<dbReference type="AlphaFoldDB" id="A0AAV6JI27"/>
<dbReference type="PANTHER" id="PTHR34835">
    <property type="entry name" value="OS07G0283600 PROTEIN-RELATED"/>
    <property type="match status" value="1"/>
</dbReference>
<comment type="caution">
    <text evidence="1">The sequence shown here is derived from an EMBL/GenBank/DDBJ whole genome shotgun (WGS) entry which is preliminary data.</text>
</comment>
<evidence type="ECO:0000313" key="1">
    <source>
        <dbReference type="EMBL" id="KAG5540368.1"/>
    </source>
</evidence>
<dbReference type="Proteomes" id="UP000823749">
    <property type="component" value="Chromosome 7"/>
</dbReference>
<accession>A0AAV6JI27</accession>
<evidence type="ECO:0000313" key="2">
    <source>
        <dbReference type="Proteomes" id="UP000823749"/>
    </source>
</evidence>
<proteinExistence type="predicted"/>
<gene>
    <name evidence="1" type="ORF">RHGRI_020559</name>
</gene>
<organism evidence="1 2">
    <name type="scientific">Rhododendron griersonianum</name>
    <dbReference type="NCBI Taxonomy" id="479676"/>
    <lineage>
        <taxon>Eukaryota</taxon>
        <taxon>Viridiplantae</taxon>
        <taxon>Streptophyta</taxon>
        <taxon>Embryophyta</taxon>
        <taxon>Tracheophyta</taxon>
        <taxon>Spermatophyta</taxon>
        <taxon>Magnoliopsida</taxon>
        <taxon>eudicotyledons</taxon>
        <taxon>Gunneridae</taxon>
        <taxon>Pentapetalae</taxon>
        <taxon>asterids</taxon>
        <taxon>Ericales</taxon>
        <taxon>Ericaceae</taxon>
        <taxon>Ericoideae</taxon>
        <taxon>Rhodoreae</taxon>
        <taxon>Rhododendron</taxon>
    </lineage>
</organism>
<dbReference type="EMBL" id="JACTNZ010000007">
    <property type="protein sequence ID" value="KAG5540368.1"/>
    <property type="molecule type" value="Genomic_DNA"/>
</dbReference>
<protein>
    <submittedName>
        <fullName evidence="1">Uncharacterized protein</fullName>
    </submittedName>
</protein>
<reference evidence="1" key="1">
    <citation type="submission" date="2020-08" db="EMBL/GenBank/DDBJ databases">
        <title>Plant Genome Project.</title>
        <authorList>
            <person name="Zhang R.-G."/>
        </authorList>
    </citation>
    <scope>NUCLEOTIDE SEQUENCE</scope>
    <source>
        <strain evidence="1">WSP0</strain>
        <tissue evidence="1">Leaf</tissue>
    </source>
</reference>
<keyword evidence="2" id="KW-1185">Reference proteome</keyword>
<name>A0AAV6JI27_9ERIC</name>
<sequence length="550" mass="62178">MQHSSVAAEAWNNMFDAERAPFLEVANERKARTKKNVPKKKKTSALPVFRSRCSPKALVKENASLNIDQRAAVDRLGFGSLLTVQCEILKRGFISKLVHHFNPMNKTLAFGRMKVYSITPDDVGRALGLPVGTVPVPTQCEQFHYEHIRAMFAKKDEQLKRGEILKFKNRDVKDVDKKKDAPGVSGCVLLLMLIYFDKEDMGMNVGRAGVPLIESWTTRLVLERIAKEENLDLVDPISAQFPEPRLLHPEAKKAFHLLKKSFLEQLENIIIMDAALMGLASETTTQQNRSKTKDVREMDSPFDAFDADACHKFPSTSTSTPKKAMEGVGTDEIDEDRITDFGNVLNARDTAENTPEHTMEDVVHTSMAGKCGSHTGLTIDKQNLNMEEEVQVEEQFVVENQGKVDVQGEQLQVQVDERVVQERAFTRPSKKRGNRTVKASKATRTPYVAEPEVKDSKFTKQESQLIEYVMKPSRKKEDMAALVSIDGMTFKPSRIDLRNVFKERGWMSNLVMDSMIVWLMKEEKEKSPNKHGVAIPTRHMFSSTFVVFSN</sequence>